<dbReference type="SMART" id="SM00487">
    <property type="entry name" value="DEXDc"/>
    <property type="match status" value="1"/>
</dbReference>
<keyword evidence="2" id="KW-0378">Hydrolase</keyword>
<feature type="domain" description="HARP" evidence="7">
    <location>
        <begin position="54"/>
        <end position="137"/>
    </location>
</feature>
<dbReference type="CDD" id="cd18010">
    <property type="entry name" value="DEXHc_HARP_SMARCAL1"/>
    <property type="match status" value="1"/>
</dbReference>
<evidence type="ECO:0000256" key="3">
    <source>
        <dbReference type="ARBA" id="ARBA00023242"/>
    </source>
</evidence>
<dbReference type="Pfam" id="PF00271">
    <property type="entry name" value="Helicase_C"/>
    <property type="match status" value="1"/>
</dbReference>
<feature type="domain" description="Helicase C-terminal" evidence="6">
    <location>
        <begin position="433"/>
        <end position="585"/>
    </location>
</feature>
<keyword evidence="3" id="KW-0539">Nucleus</keyword>
<evidence type="ECO:0000259" key="5">
    <source>
        <dbReference type="PROSITE" id="PS51192"/>
    </source>
</evidence>
<dbReference type="Gene3D" id="3.40.50.10810">
    <property type="entry name" value="Tandem AAA-ATPase domain"/>
    <property type="match status" value="1"/>
</dbReference>
<accession>A0AAW2HXE8</accession>
<name>A0AAW2HXE8_9NEOP</name>
<evidence type="ECO:0000256" key="2">
    <source>
        <dbReference type="ARBA" id="ARBA00022801"/>
    </source>
</evidence>
<comment type="subcellular location">
    <subcellularLocation>
        <location evidence="1">Nucleus</location>
    </subcellularLocation>
</comment>
<gene>
    <name evidence="8" type="ORF">PYX00_002788</name>
</gene>
<dbReference type="AlphaFoldDB" id="A0AAW2HXE8"/>
<evidence type="ECO:0000259" key="6">
    <source>
        <dbReference type="PROSITE" id="PS51194"/>
    </source>
</evidence>
<organism evidence="8">
    <name type="scientific">Menopon gallinae</name>
    <name type="common">poultry shaft louse</name>
    <dbReference type="NCBI Taxonomy" id="328185"/>
    <lineage>
        <taxon>Eukaryota</taxon>
        <taxon>Metazoa</taxon>
        <taxon>Ecdysozoa</taxon>
        <taxon>Arthropoda</taxon>
        <taxon>Hexapoda</taxon>
        <taxon>Insecta</taxon>
        <taxon>Pterygota</taxon>
        <taxon>Neoptera</taxon>
        <taxon>Paraneoptera</taxon>
        <taxon>Psocodea</taxon>
        <taxon>Troctomorpha</taxon>
        <taxon>Phthiraptera</taxon>
        <taxon>Amblycera</taxon>
        <taxon>Menoponidae</taxon>
        <taxon>Menopon</taxon>
    </lineage>
</organism>
<dbReference type="InterPro" id="IPR010003">
    <property type="entry name" value="HARP_dom"/>
</dbReference>
<dbReference type="InterPro" id="IPR000330">
    <property type="entry name" value="SNF2_N"/>
</dbReference>
<dbReference type="GO" id="GO:0031297">
    <property type="term" value="P:replication fork processing"/>
    <property type="evidence" value="ECO:0007669"/>
    <property type="project" value="TreeGrafter"/>
</dbReference>
<dbReference type="InterPro" id="IPR014001">
    <property type="entry name" value="Helicase_ATP-bd"/>
</dbReference>
<dbReference type="PANTHER" id="PTHR45766:SF6">
    <property type="entry name" value="SWI_SNF-RELATED MATRIX-ASSOCIATED ACTIN-DEPENDENT REGULATOR OF CHROMATIN SUBFAMILY A-LIKE PROTEIN 1"/>
    <property type="match status" value="1"/>
</dbReference>
<dbReference type="Gene3D" id="3.40.50.300">
    <property type="entry name" value="P-loop containing nucleotide triphosphate hydrolases"/>
    <property type="match status" value="1"/>
</dbReference>
<dbReference type="InterPro" id="IPR027417">
    <property type="entry name" value="P-loop_NTPase"/>
</dbReference>
<dbReference type="SUPFAM" id="SSF52540">
    <property type="entry name" value="P-loop containing nucleoside triphosphate hydrolases"/>
    <property type="match status" value="2"/>
</dbReference>
<dbReference type="InterPro" id="IPR049730">
    <property type="entry name" value="SNF2/RAD54-like_C"/>
</dbReference>
<comment type="similarity">
    <text evidence="4">Belongs to the SNF2/RAD54 helicase family. SMARCAL1 subfamily.</text>
</comment>
<dbReference type="SMART" id="SM00490">
    <property type="entry name" value="HELICc"/>
    <property type="match status" value="1"/>
</dbReference>
<evidence type="ECO:0000259" key="7">
    <source>
        <dbReference type="PROSITE" id="PS51467"/>
    </source>
</evidence>
<dbReference type="EMBL" id="JARGDH010000002">
    <property type="protein sequence ID" value="KAL0274730.1"/>
    <property type="molecule type" value="Genomic_DNA"/>
</dbReference>
<evidence type="ECO:0000256" key="4">
    <source>
        <dbReference type="PROSITE-ProRule" id="PRU00800"/>
    </source>
</evidence>
<comment type="caution">
    <text evidence="8">The sequence shown here is derived from an EMBL/GenBank/DDBJ whole genome shotgun (WGS) entry which is preliminary data.</text>
</comment>
<proteinExistence type="inferred from homology"/>
<protein>
    <recommendedName>
        <fullName evidence="9">SWI/SNF-related matrix-associated actin-dependent regulator of chromatin subfamily A-like protein 1</fullName>
    </recommendedName>
</protein>
<evidence type="ECO:0008006" key="9">
    <source>
        <dbReference type="Google" id="ProtNLM"/>
    </source>
</evidence>
<dbReference type="InterPro" id="IPR038718">
    <property type="entry name" value="SNF2-like_sf"/>
</dbReference>
<dbReference type="GO" id="GO:0006281">
    <property type="term" value="P:DNA repair"/>
    <property type="evidence" value="ECO:0007669"/>
    <property type="project" value="TreeGrafter"/>
</dbReference>
<dbReference type="PANTHER" id="PTHR45766">
    <property type="entry name" value="DNA ANNEALING HELICASE AND ENDONUCLEASE ZRANB3 FAMILY MEMBER"/>
    <property type="match status" value="1"/>
</dbReference>
<dbReference type="CDD" id="cd18793">
    <property type="entry name" value="SF2_C_SNF"/>
    <property type="match status" value="1"/>
</dbReference>
<dbReference type="PROSITE" id="PS51194">
    <property type="entry name" value="HELICASE_CTER"/>
    <property type="match status" value="1"/>
</dbReference>
<evidence type="ECO:0000313" key="8">
    <source>
        <dbReference type="EMBL" id="KAL0274730.1"/>
    </source>
</evidence>
<reference evidence="8" key="1">
    <citation type="journal article" date="2024" name="Gigascience">
        <title>Chromosome-level genome of the poultry shaft louse Menopon gallinae provides insight into the host-switching and adaptive evolution of parasitic lice.</title>
        <authorList>
            <person name="Xu Y."/>
            <person name="Ma L."/>
            <person name="Liu S."/>
            <person name="Liang Y."/>
            <person name="Liu Q."/>
            <person name="He Z."/>
            <person name="Tian L."/>
            <person name="Duan Y."/>
            <person name="Cai W."/>
            <person name="Li H."/>
            <person name="Song F."/>
        </authorList>
    </citation>
    <scope>NUCLEOTIDE SEQUENCE</scope>
    <source>
        <strain evidence="8">Cailab_2023a</strain>
    </source>
</reference>
<dbReference type="GO" id="GO:0005524">
    <property type="term" value="F:ATP binding"/>
    <property type="evidence" value="ECO:0007669"/>
    <property type="project" value="InterPro"/>
</dbReference>
<dbReference type="InterPro" id="IPR001650">
    <property type="entry name" value="Helicase_C-like"/>
</dbReference>
<dbReference type="Pfam" id="PF00176">
    <property type="entry name" value="SNF2-rel_dom"/>
    <property type="match status" value="1"/>
</dbReference>
<sequence length="652" mass="73951">MSNLTAEQLSRMERNREEALLRKRKASEMSKDSVRPSVSSYTNKPFYHNAVQKTQSFQRPNISAICRLISESEFFVDMPFHTPSIEIFKSIPGKRYDPVSKRWSFPITSYDILVNKLQAVAAVDKLPKIIIYTLREPDKPLDSIDISKIDNVLLNSLLPFQEEGIRFGISKNGRCLIADEMGLGKTIQGLGIAHYYRENWPLLILCPSSMRFPWEESVQTFLPSVNPYHITVMTSAKDMINEAEVVICSYDLSRTCFKQLCEKKFGIVIMDESHSLKSYKAARTRTALDLAKICKRVILLSGTPVLSRPIELYTQISAITAFLPFIEFGVRYCAGVKDKFGWKFNGSSNMEELEIYLKKKLMIRRLKSDVISQLPSKIRKVVVLNPAMVQTVVKRMNKLAGDLENEKGEQNRETLLLYYSATATAKTKAVCEYISEKLDNEGKMLVFAHHSSLILAICEMLTNKGIEHMKIDGSTSSDLRKLYCDTFQTKDECRVAVLSLKAANAGITLTAAQLVIFAELYWNPGELTQAEDRAHRIGQRDVVVVEYLVAKGTADEYIWKLVQSKLDVLNKVGLSKDNFKEIDVKDKNNKAQQTLTSMLASQIKTATDSERSDPVFKESDMLDEFFGGDEDDDLFQNINLDEIENNCNLQNV</sequence>
<dbReference type="GO" id="GO:0043596">
    <property type="term" value="C:nuclear replication fork"/>
    <property type="evidence" value="ECO:0007669"/>
    <property type="project" value="TreeGrafter"/>
</dbReference>
<dbReference type="PROSITE" id="PS51192">
    <property type="entry name" value="HELICASE_ATP_BIND_1"/>
    <property type="match status" value="1"/>
</dbReference>
<feature type="domain" description="Helicase ATP-binding" evidence="5">
    <location>
        <begin position="166"/>
        <end position="322"/>
    </location>
</feature>
<dbReference type="Pfam" id="PF07443">
    <property type="entry name" value="HARP"/>
    <property type="match status" value="1"/>
</dbReference>
<dbReference type="PROSITE" id="PS51467">
    <property type="entry name" value="HARP"/>
    <property type="match status" value="1"/>
</dbReference>
<evidence type="ECO:0000256" key="1">
    <source>
        <dbReference type="ARBA" id="ARBA00004123"/>
    </source>
</evidence>
<dbReference type="GO" id="GO:0016787">
    <property type="term" value="F:hydrolase activity"/>
    <property type="evidence" value="ECO:0007669"/>
    <property type="project" value="UniProtKB-KW"/>
</dbReference>